<gene>
    <name evidence="1" type="ORF">NLG97_g8483</name>
</gene>
<accession>A0ACC1QKD6</accession>
<protein>
    <submittedName>
        <fullName evidence="1">Uncharacterized protein</fullName>
    </submittedName>
</protein>
<dbReference type="Proteomes" id="UP001148737">
    <property type="component" value="Unassembled WGS sequence"/>
</dbReference>
<evidence type="ECO:0000313" key="2">
    <source>
        <dbReference type="Proteomes" id="UP001148737"/>
    </source>
</evidence>
<comment type="caution">
    <text evidence="1">The sequence shown here is derived from an EMBL/GenBank/DDBJ whole genome shotgun (WGS) entry which is preliminary data.</text>
</comment>
<evidence type="ECO:0000313" key="1">
    <source>
        <dbReference type="EMBL" id="KAJ3478788.1"/>
    </source>
</evidence>
<dbReference type="EMBL" id="JANAKD010001504">
    <property type="protein sequence ID" value="KAJ3478788.1"/>
    <property type="molecule type" value="Genomic_DNA"/>
</dbReference>
<sequence length="559" mass="59543">MVHASTLYATLLAAALAAGNPILSRAVDKLNDDAFKEAQQRDDTATRAESNVQIKTADGRCLFVDELSGDFRANLTPLQIADCGSKAGQGFDIITKGKHNDQQGQALVVSSLTQACLSFDPRRPADSQVHLFSCGGRADGGGEVSNSQLFAFDGKEETIAFTPQNSPGKCLVTSGDKVIIGNCDDKDDKQKFTFGGDAGKDSGNGTSGREKDGDRNQGKNPTRTSSAAMETSTEAMERPTTTMPSNPMETSEQLPEKSSASGDGGLECTLNVVTVVNTVTVTMTPPEGIGRATSIMYSTIYPTETSSPGRKVVDNNNNNENYNNNGNYNNSGNYNNNNNQGGHNEKATKTSNDNNMATNTRYANGQHTANPTDKVTVSRAGTKLNPTAAAEANTFDKTARRALESVNVRAADGRCLTIDPTAGDFRQNLIPVGLAECNEDPQQKFDVVTQGKHNDGKDGKALVVSVLTNGCLSFDNRRQQGDTVTMFSCGGRADGEGQTTASQLFPFDGKDNIVLQPSSDNGKFCLTAGKDRLESADCDNQKDQVFELVEVLQSTADKL</sequence>
<proteinExistence type="predicted"/>
<name>A0ACC1QKD6_9HYPO</name>
<keyword evidence="2" id="KW-1185">Reference proteome</keyword>
<reference evidence="1" key="1">
    <citation type="submission" date="2022-07" db="EMBL/GenBank/DDBJ databases">
        <title>Genome Sequence of Lecanicillium saksenae.</title>
        <authorList>
            <person name="Buettner E."/>
        </authorList>
    </citation>
    <scope>NUCLEOTIDE SEQUENCE</scope>
    <source>
        <strain evidence="1">VT-O1</strain>
    </source>
</reference>
<organism evidence="1 2">
    <name type="scientific">Lecanicillium saksenae</name>
    <dbReference type="NCBI Taxonomy" id="468837"/>
    <lineage>
        <taxon>Eukaryota</taxon>
        <taxon>Fungi</taxon>
        <taxon>Dikarya</taxon>
        <taxon>Ascomycota</taxon>
        <taxon>Pezizomycotina</taxon>
        <taxon>Sordariomycetes</taxon>
        <taxon>Hypocreomycetidae</taxon>
        <taxon>Hypocreales</taxon>
        <taxon>Cordycipitaceae</taxon>
        <taxon>Lecanicillium</taxon>
    </lineage>
</organism>